<evidence type="ECO:0000259" key="7">
    <source>
        <dbReference type="Pfam" id="PF04082"/>
    </source>
</evidence>
<evidence type="ECO:0000256" key="4">
    <source>
        <dbReference type="ARBA" id="ARBA00023163"/>
    </source>
</evidence>
<proteinExistence type="predicted"/>
<evidence type="ECO:0000313" key="8">
    <source>
        <dbReference type="EMBL" id="KAF7373022.1"/>
    </source>
</evidence>
<evidence type="ECO:0000256" key="2">
    <source>
        <dbReference type="ARBA" id="ARBA00023015"/>
    </source>
</evidence>
<keyword evidence="2" id="KW-0805">Transcription regulation</keyword>
<dbReference type="InterPro" id="IPR051089">
    <property type="entry name" value="prtT"/>
</dbReference>
<dbReference type="GO" id="GO:0000976">
    <property type="term" value="F:transcription cis-regulatory region binding"/>
    <property type="evidence" value="ECO:0007669"/>
    <property type="project" value="TreeGrafter"/>
</dbReference>
<reference evidence="8" key="1">
    <citation type="submission" date="2020-05" db="EMBL/GenBank/DDBJ databases">
        <title>Mycena genomes resolve the evolution of fungal bioluminescence.</title>
        <authorList>
            <person name="Tsai I.J."/>
        </authorList>
    </citation>
    <scope>NUCLEOTIDE SEQUENCE</scope>
    <source>
        <strain evidence="8">160909Yilan</strain>
    </source>
</reference>
<keyword evidence="9" id="KW-1185">Reference proteome</keyword>
<gene>
    <name evidence="8" type="ORF">MSAN_00509600</name>
</gene>
<dbReference type="OrthoDB" id="39175at2759"/>
<dbReference type="Proteomes" id="UP000623467">
    <property type="component" value="Unassembled WGS sequence"/>
</dbReference>
<keyword evidence="4" id="KW-0804">Transcription</keyword>
<keyword evidence="3" id="KW-0238">DNA-binding</keyword>
<dbReference type="CDD" id="cd12148">
    <property type="entry name" value="fungal_TF_MHR"/>
    <property type="match status" value="1"/>
</dbReference>
<feature type="chain" id="PRO_5034789464" description="Xylanolytic transcriptional activator regulatory domain-containing protein" evidence="6">
    <location>
        <begin position="22"/>
        <end position="612"/>
    </location>
</feature>
<dbReference type="PANTHER" id="PTHR31845">
    <property type="entry name" value="FINGER DOMAIN PROTEIN, PUTATIVE-RELATED"/>
    <property type="match status" value="1"/>
</dbReference>
<organism evidence="8 9">
    <name type="scientific">Mycena sanguinolenta</name>
    <dbReference type="NCBI Taxonomy" id="230812"/>
    <lineage>
        <taxon>Eukaryota</taxon>
        <taxon>Fungi</taxon>
        <taxon>Dikarya</taxon>
        <taxon>Basidiomycota</taxon>
        <taxon>Agaricomycotina</taxon>
        <taxon>Agaricomycetes</taxon>
        <taxon>Agaricomycetidae</taxon>
        <taxon>Agaricales</taxon>
        <taxon>Marasmiineae</taxon>
        <taxon>Mycenaceae</taxon>
        <taxon>Mycena</taxon>
    </lineage>
</organism>
<dbReference type="GO" id="GO:0008270">
    <property type="term" value="F:zinc ion binding"/>
    <property type="evidence" value="ECO:0007669"/>
    <property type="project" value="InterPro"/>
</dbReference>
<dbReference type="EMBL" id="JACAZH010000003">
    <property type="protein sequence ID" value="KAF7373022.1"/>
    <property type="molecule type" value="Genomic_DNA"/>
</dbReference>
<evidence type="ECO:0000313" key="9">
    <source>
        <dbReference type="Proteomes" id="UP000623467"/>
    </source>
</evidence>
<accession>A0A8H6Z8S5</accession>
<dbReference type="PANTHER" id="PTHR31845:SF19">
    <property type="entry name" value="TRANSCRIPTION FACTOR DOMAIN-CONTAINING PROTEIN"/>
    <property type="match status" value="1"/>
</dbReference>
<dbReference type="Pfam" id="PF04082">
    <property type="entry name" value="Fungal_trans"/>
    <property type="match status" value="1"/>
</dbReference>
<dbReference type="GO" id="GO:0006351">
    <property type="term" value="P:DNA-templated transcription"/>
    <property type="evidence" value="ECO:0007669"/>
    <property type="project" value="InterPro"/>
</dbReference>
<dbReference type="GO" id="GO:0005634">
    <property type="term" value="C:nucleus"/>
    <property type="evidence" value="ECO:0007669"/>
    <property type="project" value="UniProtKB-SubCell"/>
</dbReference>
<feature type="signal peptide" evidence="6">
    <location>
        <begin position="1"/>
        <end position="21"/>
    </location>
</feature>
<evidence type="ECO:0000256" key="5">
    <source>
        <dbReference type="ARBA" id="ARBA00023242"/>
    </source>
</evidence>
<sequence>MFVLFLMLTYCLLLRMRQYLTEQIRQKDRVIESLLQQLQNPYVSTLPSMFASPVEAASQRGDVWFEKSPPNGQRGNRGEGDMGQHINADVLPIVHAPLGFIAHLSHRGHSEPRSGKPDDVDESDIGVANMAYFEPGPAIDLRMRARLLEHSVPEIVIHGIVVPEDVDKLFEICPVLFTVVCAVSSRYYTEKSEIYPIAMQFAKRSAANALNEGWKTIELCQAYLLLSIYAVPVQNWEQDCTWLFTGVAIRLATDLNLHQEPIGTATQADEQWERERLNRTLRQTAGDKARLPHTSVMRCRSNDWYSRSPYNSVYDLHLCVTTGLLLIVADFQDQIFSSVSPSSLNQARLLTDVDFRTVTIAHAAKLGAFSDEWAYRFAQQSNSNDPTSIWQFKLFTFFTAYSRLVLFSFALEQAYRAGLQSTDDLLCLESAKTLLCTVIEGLSPTGFMCYCPDGHFIIVTFALAVLLKLLGPKFSPFVLESEEMQVYDLITQVIQTLSSSAVNDRHIPKLYAQLLDGRWSLQQRDRNQQCIPRSIGGPSSGNYAAATSSTFTMSSFLGGGTGADSEQEIHQYQDVYRRTQTTLLAIHRPIAMHPIQHNPGMQLWTEQYNEPA</sequence>
<evidence type="ECO:0000256" key="1">
    <source>
        <dbReference type="ARBA" id="ARBA00004123"/>
    </source>
</evidence>
<keyword evidence="6" id="KW-0732">Signal</keyword>
<dbReference type="AlphaFoldDB" id="A0A8H6Z8S5"/>
<keyword evidence="5" id="KW-0539">Nucleus</keyword>
<evidence type="ECO:0000256" key="6">
    <source>
        <dbReference type="SAM" id="SignalP"/>
    </source>
</evidence>
<evidence type="ECO:0000256" key="3">
    <source>
        <dbReference type="ARBA" id="ARBA00023125"/>
    </source>
</evidence>
<comment type="subcellular location">
    <subcellularLocation>
        <location evidence="1">Nucleus</location>
    </subcellularLocation>
</comment>
<dbReference type="GO" id="GO:0000981">
    <property type="term" value="F:DNA-binding transcription factor activity, RNA polymerase II-specific"/>
    <property type="evidence" value="ECO:0007669"/>
    <property type="project" value="TreeGrafter"/>
</dbReference>
<protein>
    <recommendedName>
        <fullName evidence="7">Xylanolytic transcriptional activator regulatory domain-containing protein</fullName>
    </recommendedName>
</protein>
<name>A0A8H6Z8S5_9AGAR</name>
<dbReference type="InterPro" id="IPR007219">
    <property type="entry name" value="XnlR_reg_dom"/>
</dbReference>
<comment type="caution">
    <text evidence="8">The sequence shown here is derived from an EMBL/GenBank/DDBJ whole genome shotgun (WGS) entry which is preliminary data.</text>
</comment>
<feature type="domain" description="Xylanolytic transcriptional activator regulatory" evidence="7">
    <location>
        <begin position="201"/>
        <end position="274"/>
    </location>
</feature>